<comment type="similarity">
    <text evidence="1">Belongs to the selenium-binding protein family.</text>
</comment>
<gene>
    <name evidence="3" type="ORF">MNOR_LOCUS3844</name>
</gene>
<accession>A0AAV2PVG9</accession>
<protein>
    <recommendedName>
        <fullName evidence="5">Methanethiol oxidase</fullName>
    </recommendedName>
</protein>
<evidence type="ECO:0000313" key="3">
    <source>
        <dbReference type="EMBL" id="CAL4064096.1"/>
    </source>
</evidence>
<reference evidence="3 4" key="1">
    <citation type="submission" date="2024-05" db="EMBL/GenBank/DDBJ databases">
        <authorList>
            <person name="Wallberg A."/>
        </authorList>
    </citation>
    <scope>NUCLEOTIDE SEQUENCE [LARGE SCALE GENOMIC DNA]</scope>
</reference>
<proteinExistence type="inferred from homology"/>
<sequence>MTAVAATGPGYPTPLKAMTEGPREKVLWCPCIMTDSGKPDYLATVDADPDSPTYSQVIHRLMMPHLNDELHHTGWNTCSSCFDDPTRTRNRLILPALGSSRIYVIDISSPKTPSFFKIIEPEVLKSHNVSVPHTSHCLPNGKVMMSTMADSNGNGKGSFTMFDSFTFEHEGYWTLDDMPFGYDYWYQPTHDVLVATEWGCPNSFWKGFNPKDVEDGKYGTHINFYSWNERRLLQRLDLGMEGVMPLEIRFLHDPLATEGYVGCALYANVFRFWRKADGMYAAEKVIDIPDKKVEGWALPVMPGIMTDILISLDDRFLYFSLWAHGDIRQYDISDRRNPKLVGQIFLGGSICKDETVKVTHDTELTDQPKRPKIKGKPVSGSPQMLQLSLDGKRLYVTGSLFSPWDKQFYPDMCENGSMMLMIDVDTEKGGLSLNQNFCVDFGNEPCGPSLAHEIRYPGGDCTSDIWLPPGSSECPHRAAKVPHNITKIPAKM</sequence>
<evidence type="ECO:0000256" key="1">
    <source>
        <dbReference type="ARBA" id="ARBA00005606"/>
    </source>
</evidence>
<feature type="non-terminal residue" evidence="3">
    <location>
        <position position="492"/>
    </location>
</feature>
<dbReference type="PANTHER" id="PTHR23300">
    <property type="entry name" value="METHANETHIOL OXIDASE"/>
    <property type="match status" value="1"/>
</dbReference>
<dbReference type="Pfam" id="PF05694">
    <property type="entry name" value="SBP56"/>
    <property type="match status" value="1"/>
</dbReference>
<organism evidence="3 4">
    <name type="scientific">Meganyctiphanes norvegica</name>
    <name type="common">Northern krill</name>
    <name type="synonym">Thysanopoda norvegica</name>
    <dbReference type="NCBI Taxonomy" id="48144"/>
    <lineage>
        <taxon>Eukaryota</taxon>
        <taxon>Metazoa</taxon>
        <taxon>Ecdysozoa</taxon>
        <taxon>Arthropoda</taxon>
        <taxon>Crustacea</taxon>
        <taxon>Multicrustacea</taxon>
        <taxon>Malacostraca</taxon>
        <taxon>Eumalacostraca</taxon>
        <taxon>Eucarida</taxon>
        <taxon>Euphausiacea</taxon>
        <taxon>Euphausiidae</taxon>
        <taxon>Meganyctiphanes</taxon>
    </lineage>
</organism>
<evidence type="ECO:0008006" key="5">
    <source>
        <dbReference type="Google" id="ProtNLM"/>
    </source>
</evidence>
<dbReference type="Proteomes" id="UP001497623">
    <property type="component" value="Unassembled WGS sequence"/>
</dbReference>
<comment type="caution">
    <text evidence="3">The sequence shown here is derived from an EMBL/GenBank/DDBJ whole genome shotgun (WGS) entry which is preliminary data.</text>
</comment>
<keyword evidence="4" id="KW-1185">Reference proteome</keyword>
<evidence type="ECO:0000256" key="2">
    <source>
        <dbReference type="ARBA" id="ARBA00023266"/>
    </source>
</evidence>
<dbReference type="GO" id="GO:0008430">
    <property type="term" value="F:selenium binding"/>
    <property type="evidence" value="ECO:0007669"/>
    <property type="project" value="InterPro"/>
</dbReference>
<dbReference type="PANTHER" id="PTHR23300:SF0">
    <property type="entry name" value="METHANETHIOL OXIDASE"/>
    <property type="match status" value="1"/>
</dbReference>
<evidence type="ECO:0000313" key="4">
    <source>
        <dbReference type="Proteomes" id="UP001497623"/>
    </source>
</evidence>
<dbReference type="InterPro" id="IPR008826">
    <property type="entry name" value="Se-bd"/>
</dbReference>
<dbReference type="AlphaFoldDB" id="A0AAV2PVG9"/>
<dbReference type="EMBL" id="CAXKWB010001356">
    <property type="protein sequence ID" value="CAL4064096.1"/>
    <property type="molecule type" value="Genomic_DNA"/>
</dbReference>
<name>A0AAV2PVG9_MEGNR</name>
<keyword evidence="2" id="KW-0711">Selenium</keyword>
<dbReference type="SUPFAM" id="SSF75011">
    <property type="entry name" value="3-carboxy-cis,cis-mucoante lactonizing enzyme"/>
    <property type="match status" value="1"/>
</dbReference>